<dbReference type="SUPFAM" id="SSF53955">
    <property type="entry name" value="Lysozyme-like"/>
    <property type="match status" value="1"/>
</dbReference>
<organism evidence="1 2">
    <name type="scientific">Candidatus Roizmanbacteria bacterium RIFCSPLOWO2_02_FULL_38_10</name>
    <dbReference type="NCBI Taxonomy" id="1802074"/>
    <lineage>
        <taxon>Bacteria</taxon>
        <taxon>Candidatus Roizmaniibacteriota</taxon>
    </lineage>
</organism>
<evidence type="ECO:0008006" key="3">
    <source>
        <dbReference type="Google" id="ProtNLM"/>
    </source>
</evidence>
<sequence>MNKILLFILFASLYLTNLLLIGRISYSISINQKQETLLAEIDKASLQENQFAFSAAPLVLGAIETEVKTADSRALNLMSFFRRYNSDLFPYADLIVQEADRYGLDYRILPAIAMQESTLCKRIPEKSFNCWGWDITGSNTRRFASYEEGIKTVSEGIKRLYVDKGLTTPSQVMAKYAPHSPGSWSFAVNHFMSLLD</sequence>
<dbReference type="InterPro" id="IPR023346">
    <property type="entry name" value="Lysozyme-like_dom_sf"/>
</dbReference>
<accession>A0A1F7JP47</accession>
<evidence type="ECO:0000313" key="1">
    <source>
        <dbReference type="EMBL" id="OGK57380.1"/>
    </source>
</evidence>
<evidence type="ECO:0000313" key="2">
    <source>
        <dbReference type="Proteomes" id="UP000176376"/>
    </source>
</evidence>
<dbReference type="Proteomes" id="UP000176376">
    <property type="component" value="Unassembled WGS sequence"/>
</dbReference>
<gene>
    <name evidence="1" type="ORF">A3J15_01460</name>
</gene>
<dbReference type="EMBL" id="MGAY01000004">
    <property type="protein sequence ID" value="OGK57380.1"/>
    <property type="molecule type" value="Genomic_DNA"/>
</dbReference>
<proteinExistence type="predicted"/>
<reference evidence="1 2" key="1">
    <citation type="journal article" date="2016" name="Nat. Commun.">
        <title>Thousands of microbial genomes shed light on interconnected biogeochemical processes in an aquifer system.</title>
        <authorList>
            <person name="Anantharaman K."/>
            <person name="Brown C.T."/>
            <person name="Hug L.A."/>
            <person name="Sharon I."/>
            <person name="Castelle C.J."/>
            <person name="Probst A.J."/>
            <person name="Thomas B.C."/>
            <person name="Singh A."/>
            <person name="Wilkins M.J."/>
            <person name="Karaoz U."/>
            <person name="Brodie E.L."/>
            <person name="Williams K.H."/>
            <person name="Hubbard S.S."/>
            <person name="Banfield J.F."/>
        </authorList>
    </citation>
    <scope>NUCLEOTIDE SEQUENCE [LARGE SCALE GENOMIC DNA]</scope>
</reference>
<comment type="caution">
    <text evidence="1">The sequence shown here is derived from an EMBL/GenBank/DDBJ whole genome shotgun (WGS) entry which is preliminary data.</text>
</comment>
<name>A0A1F7JP47_9BACT</name>
<dbReference type="AlphaFoldDB" id="A0A1F7JP47"/>
<dbReference type="STRING" id="1802074.A3J15_01460"/>
<protein>
    <recommendedName>
        <fullName evidence="3">Mannosyl-glycoprotein endo-beta-N-acetylglucosamidase-like domain-containing protein</fullName>
    </recommendedName>
</protein>